<dbReference type="PROSITE" id="PS50181">
    <property type="entry name" value="FBOX"/>
    <property type="match status" value="1"/>
</dbReference>
<proteinExistence type="predicted"/>
<comment type="caution">
    <text evidence="2">The sequence shown here is derived from an EMBL/GenBank/DDBJ whole genome shotgun (WGS) entry which is preliminary data.</text>
</comment>
<gene>
    <name evidence="2" type="ORF">EV420DRAFT_1758150</name>
</gene>
<dbReference type="InterPro" id="IPR001810">
    <property type="entry name" value="F-box_dom"/>
</dbReference>
<sequence length="440" mass="50099">MTDTLPPELLAEIFEYETPYEVLDDSSGLWVFSRVCRAWRAAVLSFPHLWSDMIVSSGDSDKHTQAKNSPFAMLKHALVRSGHHKLNVTFRLPETSQIGRILFYLLESHSCRWKEVNFMIPGDFVDNFSFRGRIPVLSRLTLNNLGPAPLSLTKVFTIAPHLREVTFSGVRGATMPLPWAQIISFTDDREISGSSPTDDDDYVHILQNAPIMCSLHAFRAATFAHSMPALQKVRQTSLRELSVSESDDLRFLTSLELPCLDTFVMRVGSDRMYGFHTHAADHLRALLTGSQAPLQHLTVTDKLFTLRIYPLLESIPNLMTLTLNFYHRPIQNEFISRMTERDAQGDMILLPRLKELTMRVSHPTTDSPFGKGLTEMICNRWAARQYRLKSVVLESTGTMAKVEDLFSQVEYDRFIRMKRDGLDVKIGIQESDMAKAVYLL</sequence>
<dbReference type="InterPro" id="IPR036047">
    <property type="entry name" value="F-box-like_dom_sf"/>
</dbReference>
<dbReference type="Gene3D" id="1.20.1280.50">
    <property type="match status" value="1"/>
</dbReference>
<dbReference type="Proteomes" id="UP001175211">
    <property type="component" value="Unassembled WGS sequence"/>
</dbReference>
<dbReference type="EMBL" id="JAUEPS010000002">
    <property type="protein sequence ID" value="KAK0467920.1"/>
    <property type="molecule type" value="Genomic_DNA"/>
</dbReference>
<name>A0AA39NLM8_ARMTA</name>
<dbReference type="RefSeq" id="XP_060338195.1">
    <property type="nucleotide sequence ID" value="XM_060480542.1"/>
</dbReference>
<dbReference type="SUPFAM" id="SSF81383">
    <property type="entry name" value="F-box domain"/>
    <property type="match status" value="1"/>
</dbReference>
<reference evidence="2" key="1">
    <citation type="submission" date="2023-06" db="EMBL/GenBank/DDBJ databases">
        <authorList>
            <consortium name="Lawrence Berkeley National Laboratory"/>
            <person name="Ahrendt S."/>
            <person name="Sahu N."/>
            <person name="Indic B."/>
            <person name="Wong-Bajracharya J."/>
            <person name="Merenyi Z."/>
            <person name="Ke H.-M."/>
            <person name="Monk M."/>
            <person name="Kocsube S."/>
            <person name="Drula E."/>
            <person name="Lipzen A."/>
            <person name="Balint B."/>
            <person name="Henrissat B."/>
            <person name="Andreopoulos B."/>
            <person name="Martin F.M."/>
            <person name="Harder C.B."/>
            <person name="Rigling D."/>
            <person name="Ford K.L."/>
            <person name="Foster G.D."/>
            <person name="Pangilinan J."/>
            <person name="Papanicolaou A."/>
            <person name="Barry K."/>
            <person name="LaButti K."/>
            <person name="Viragh M."/>
            <person name="Koriabine M."/>
            <person name="Yan M."/>
            <person name="Riley R."/>
            <person name="Champramary S."/>
            <person name="Plett K.L."/>
            <person name="Tsai I.J."/>
            <person name="Slot J."/>
            <person name="Sipos G."/>
            <person name="Plett J."/>
            <person name="Nagy L.G."/>
            <person name="Grigoriev I.V."/>
        </authorList>
    </citation>
    <scope>NUCLEOTIDE SEQUENCE</scope>
    <source>
        <strain evidence="2">CCBAS 213</strain>
    </source>
</reference>
<accession>A0AA39NLM8</accession>
<dbReference type="Pfam" id="PF12937">
    <property type="entry name" value="F-box-like"/>
    <property type="match status" value="1"/>
</dbReference>
<dbReference type="GeneID" id="85364090"/>
<evidence type="ECO:0000259" key="1">
    <source>
        <dbReference type="PROSITE" id="PS50181"/>
    </source>
</evidence>
<protein>
    <recommendedName>
        <fullName evidence="1">F-box domain-containing protein</fullName>
    </recommendedName>
</protein>
<evidence type="ECO:0000313" key="3">
    <source>
        <dbReference type="Proteomes" id="UP001175211"/>
    </source>
</evidence>
<keyword evidence="3" id="KW-1185">Reference proteome</keyword>
<organism evidence="2 3">
    <name type="scientific">Armillaria tabescens</name>
    <name type="common">Ringless honey mushroom</name>
    <name type="synonym">Agaricus tabescens</name>
    <dbReference type="NCBI Taxonomy" id="1929756"/>
    <lineage>
        <taxon>Eukaryota</taxon>
        <taxon>Fungi</taxon>
        <taxon>Dikarya</taxon>
        <taxon>Basidiomycota</taxon>
        <taxon>Agaricomycotina</taxon>
        <taxon>Agaricomycetes</taxon>
        <taxon>Agaricomycetidae</taxon>
        <taxon>Agaricales</taxon>
        <taxon>Marasmiineae</taxon>
        <taxon>Physalacriaceae</taxon>
        <taxon>Desarmillaria</taxon>
    </lineage>
</organism>
<evidence type="ECO:0000313" key="2">
    <source>
        <dbReference type="EMBL" id="KAK0467920.1"/>
    </source>
</evidence>
<dbReference type="AlphaFoldDB" id="A0AA39NLM8"/>
<feature type="domain" description="F-box" evidence="1">
    <location>
        <begin position="1"/>
        <end position="53"/>
    </location>
</feature>